<dbReference type="EMBL" id="SRZB01000002">
    <property type="protein sequence ID" value="TGY00491.1"/>
    <property type="molecule type" value="Genomic_DNA"/>
</dbReference>
<dbReference type="Proteomes" id="UP000307720">
    <property type="component" value="Unassembled WGS sequence"/>
</dbReference>
<gene>
    <name evidence="1" type="ORF">E5357_03040</name>
</gene>
<sequence length="168" mass="18877">MNHVILIGFMGCGKSSVGKALADALHEPFVDTDVLIEEQEGRKISDIFRESGEEYFRELETLVLRQLLRSEERQIIAVGGGLPVRPVNQKYLKQLGTVVYLMAQPDTLAARLQGDDTRPMLQGGELKRRIRELMDAREEIYDGLADVRVVTDGKDFAEIVKEIARYAG</sequence>
<evidence type="ECO:0000313" key="1">
    <source>
        <dbReference type="EMBL" id="TGY00491.1"/>
    </source>
</evidence>
<comment type="caution">
    <text evidence="1">The sequence shown here is derived from an EMBL/GenBank/DDBJ whole genome shotgun (WGS) entry which is preliminary data.</text>
</comment>
<keyword evidence="1" id="KW-0418">Kinase</keyword>
<keyword evidence="2" id="KW-1185">Reference proteome</keyword>
<evidence type="ECO:0000313" key="2">
    <source>
        <dbReference type="Proteomes" id="UP000307720"/>
    </source>
</evidence>
<reference evidence="1" key="1">
    <citation type="submission" date="2019-04" db="EMBL/GenBank/DDBJ databases">
        <title>Microbes associate with the intestines of laboratory mice.</title>
        <authorList>
            <person name="Navarre W."/>
            <person name="Wong E."/>
            <person name="Huang K."/>
            <person name="Tropini C."/>
            <person name="Ng K."/>
            <person name="Yu B."/>
        </authorList>
    </citation>
    <scope>NUCLEOTIDE SEQUENCE</scope>
    <source>
        <strain evidence="1">NM72_1-8</strain>
    </source>
</reference>
<name>A0AC61R2X3_9FIRM</name>
<protein>
    <submittedName>
        <fullName evidence="1">Shikimate kinase</fullName>
    </submittedName>
</protein>
<proteinExistence type="predicted"/>
<organism evidence="1 2">
    <name type="scientific">Hominisplanchenecus murintestinalis</name>
    <dbReference type="NCBI Taxonomy" id="2941517"/>
    <lineage>
        <taxon>Bacteria</taxon>
        <taxon>Bacillati</taxon>
        <taxon>Bacillota</taxon>
        <taxon>Clostridia</taxon>
        <taxon>Lachnospirales</taxon>
        <taxon>Lachnospiraceae</taxon>
        <taxon>Hominisplanchenecus</taxon>
    </lineage>
</organism>
<accession>A0AC61R2X3</accession>
<keyword evidence="1" id="KW-0808">Transferase</keyword>